<dbReference type="GO" id="GO:0016705">
    <property type="term" value="F:oxidoreductase activity, acting on paired donors, with incorporation or reduction of molecular oxygen"/>
    <property type="evidence" value="ECO:0007669"/>
    <property type="project" value="InterPro"/>
</dbReference>
<dbReference type="InterPro" id="IPR001128">
    <property type="entry name" value="Cyt_P450"/>
</dbReference>
<keyword evidence="5 7" id="KW-0408">Iron</keyword>
<evidence type="ECO:0000256" key="7">
    <source>
        <dbReference type="PIRSR" id="PIRSR602401-1"/>
    </source>
</evidence>
<evidence type="ECO:0000256" key="4">
    <source>
        <dbReference type="ARBA" id="ARBA00023002"/>
    </source>
</evidence>
<dbReference type="PANTHER" id="PTHR24303">
    <property type="entry name" value="HEME-BINDING MONOOXYGENASE FAMILY"/>
    <property type="match status" value="1"/>
</dbReference>
<gene>
    <name evidence="10" type="ORF">AND_000387</name>
</gene>
<reference evidence="11" key="4">
    <citation type="submission" date="2015-06" db="UniProtKB">
        <authorList>
            <consortium name="EnsemblMetazoa"/>
        </authorList>
    </citation>
    <scope>IDENTIFICATION</scope>
</reference>
<proteinExistence type="inferred from homology"/>
<dbReference type="InterPro" id="IPR017972">
    <property type="entry name" value="Cyt_P450_CS"/>
</dbReference>
<dbReference type="Proteomes" id="UP000000673">
    <property type="component" value="Unassembled WGS sequence"/>
</dbReference>
<reference evidence="10 12" key="1">
    <citation type="journal article" date="2010" name="BMC Genomics">
        <title>Combination of measures distinguishes pre-miRNAs from other stem-loops in the genome of the newly sequenced Anopheles darlingi.</title>
        <authorList>
            <person name="Mendes N.D."/>
            <person name="Freitas A.T."/>
            <person name="Vasconcelos A.T."/>
            <person name="Sagot M.F."/>
        </authorList>
    </citation>
    <scope>NUCLEOTIDE SEQUENCE</scope>
</reference>
<reference evidence="10" key="3">
    <citation type="journal article" date="2013" name="Nucleic Acids Res.">
        <title>The genome of Anopheles darlingi, the main neotropical malaria vector.</title>
        <authorList>
            <person name="Marinotti O."/>
            <person name="Cerqueira G.C."/>
            <person name="de Almeida L.G."/>
            <person name="Ferro M.I."/>
            <person name="Loreto E.L."/>
            <person name="Zaha A."/>
            <person name="Teixeira S.M."/>
            <person name="Wespiser A.R."/>
            <person name="Almeida E Silva A."/>
            <person name="Schlindwein A.D."/>
            <person name="Pacheco A.C."/>
            <person name="Silva A.L."/>
            <person name="Graveley B.R."/>
            <person name="Walenz B.P."/>
            <person name="Lima Bde A."/>
            <person name="Ribeiro C.A."/>
            <person name="Nunes-Silva C.G."/>
            <person name="de Carvalho C.R."/>
            <person name="Soares C.M."/>
            <person name="de Menezes C.B."/>
            <person name="Matiolli C."/>
            <person name="Caffrey D."/>
            <person name="Araujo D.A."/>
            <person name="de Oliveira D.M."/>
            <person name="Golenbock D."/>
            <person name="Grisard E.C."/>
            <person name="Fantinatti-Garboggini F."/>
            <person name="de Carvalho F.M."/>
            <person name="Barcellos F.G."/>
            <person name="Prosdocimi F."/>
            <person name="May G."/>
            <person name="Azevedo Junior G.M."/>
            <person name="Guimaraes G.M."/>
            <person name="Goldman G.H."/>
            <person name="Padilha I.Q."/>
            <person name="Batista Jda S."/>
            <person name="Ferro J.A."/>
            <person name="Ribeiro J.M."/>
            <person name="Fietto J.L."/>
            <person name="Dabbas K.M."/>
            <person name="Cerdeira L."/>
            <person name="Agnez-Lima L.F."/>
            <person name="Brocchi M."/>
            <person name="de Carvalho M.O."/>
            <person name="Teixeira Mde M."/>
            <person name="Diniz Maia Mde M."/>
            <person name="Goldman M.H."/>
            <person name="Cruz Schneider M.P."/>
            <person name="Felipe M.S."/>
            <person name="Hungria M."/>
            <person name="Nicolas M.F."/>
            <person name="Pereira M."/>
            <person name="Montes M.A."/>
            <person name="Cantao M.E."/>
            <person name="Vincentz M."/>
            <person name="Rafael M.S."/>
            <person name="Silverman N."/>
            <person name="Stoco P.H."/>
            <person name="Souza R.C."/>
            <person name="Vicentini R."/>
            <person name="Gazzinelli R.T."/>
            <person name="Neves Rde O."/>
            <person name="Silva R."/>
            <person name="Astolfi-Filho S."/>
            <person name="Maciel T.E."/>
            <person name="Urmenyi T.P."/>
            <person name="Tadei W.P."/>
            <person name="Camargo E.P."/>
            <person name="de Vasconcelos A.T."/>
        </authorList>
    </citation>
    <scope>NUCLEOTIDE SEQUENCE</scope>
</reference>
<dbReference type="OMA" id="HFDEIFW"/>
<keyword evidence="6 8" id="KW-0503">Monooxygenase</keyword>
<dbReference type="InterPro" id="IPR036396">
    <property type="entry name" value="Cyt_P450_sf"/>
</dbReference>
<sequence length="650" mass="73613">MEDPWLAGVISGKVVIGERDIERNTMAYAGLVLAVLTIILSVVCYFKILYEWHRKVRIQTVATRPGTARALQKLAAAAATATATATAREAPTASVPHRIAAPQQSTELLCYPQAPGPMPWPILGSLAILGQYEVPFEGFTALAKKYGDLYSITLGTTRCLVVNNLDLIREVLNQNGRYFGGRPDFLRFHKLFGGDRNNCKYQLGAREVLSFRTKQIEQLFLQQQQQQFLYSLDGTLALCDWSALQQKRRNLARKHCSPSDASSYYQKMSDVGVMEMHRFMDQLDEVVTPGADFKVKPLIMQACANMFSEYMCSVRFDYTDRGFVAMVRNFDEIFWEINQGYAVDFLPWLAPFYHKHLNKLGRWSAEIRDFILERIVNEREQTLGEEEPERDFTDALLTSLREDPSVTRDTIMYMLEDFLGGHSAIGNLVMLALGYIAKHPEVGERIQTEIDRITEGGARNVTLYDTESMPYTVATIFEVLRYSSSPIVPHVATEDTCIAGYGVTKGTVVFINNYELNTSEKYWAEPKRFDPSRFLETATLAQIRTDLGDSPTAKQDLSSIIKTNGISSENERTIRIERVRKNIPHFLPFSIGKRTCIGQNLVRGFSFIIIANILQKYDVRSNDLAQIKMYPACVAVPPDTYSLAFSQRQR</sequence>
<dbReference type="GO" id="GO:0005506">
    <property type="term" value="F:iron ion binding"/>
    <property type="evidence" value="ECO:0007669"/>
    <property type="project" value="InterPro"/>
</dbReference>
<comment type="cofactor">
    <cofactor evidence="1 7">
        <name>heme</name>
        <dbReference type="ChEBI" id="CHEBI:30413"/>
    </cofactor>
</comment>
<keyword evidence="9" id="KW-0812">Transmembrane</keyword>
<dbReference type="FunCoup" id="W5JX32">
    <property type="interactions" value="29"/>
</dbReference>
<evidence type="ECO:0000256" key="3">
    <source>
        <dbReference type="ARBA" id="ARBA00022723"/>
    </source>
</evidence>
<dbReference type="GO" id="GO:0020037">
    <property type="term" value="F:heme binding"/>
    <property type="evidence" value="ECO:0007669"/>
    <property type="project" value="InterPro"/>
</dbReference>
<keyword evidence="3 7" id="KW-0479">Metal-binding</keyword>
<dbReference type="InterPro" id="IPR002401">
    <property type="entry name" value="Cyt_P450_E_grp-I"/>
</dbReference>
<dbReference type="PROSITE" id="PS00086">
    <property type="entry name" value="CYTOCHROME_P450"/>
    <property type="match status" value="1"/>
</dbReference>
<dbReference type="CDD" id="cd20617">
    <property type="entry name" value="CYP1_2-like"/>
    <property type="match status" value="1"/>
</dbReference>
<keyword evidence="9" id="KW-0472">Membrane</keyword>
<keyword evidence="12" id="KW-1185">Reference proteome</keyword>
<dbReference type="Pfam" id="PF00067">
    <property type="entry name" value="p450"/>
    <property type="match status" value="2"/>
</dbReference>
<dbReference type="PANTHER" id="PTHR24303:SF31">
    <property type="entry name" value="CYTOCHROME P450 307A1-RELATED"/>
    <property type="match status" value="1"/>
</dbReference>
<evidence type="ECO:0000313" key="11">
    <source>
        <dbReference type="EnsemblMetazoa" id="ADAC000387-PA"/>
    </source>
</evidence>
<dbReference type="EMBL" id="ADMH02000116">
    <property type="protein sequence ID" value="ETN67789.1"/>
    <property type="molecule type" value="Genomic_DNA"/>
</dbReference>
<evidence type="ECO:0000256" key="6">
    <source>
        <dbReference type="ARBA" id="ARBA00023033"/>
    </source>
</evidence>
<evidence type="ECO:0000256" key="8">
    <source>
        <dbReference type="RuleBase" id="RU000461"/>
    </source>
</evidence>
<keyword evidence="4 8" id="KW-0560">Oxidoreductase</keyword>
<dbReference type="SUPFAM" id="SSF48264">
    <property type="entry name" value="Cytochrome P450"/>
    <property type="match status" value="1"/>
</dbReference>
<dbReference type="eggNOG" id="KOG0156">
    <property type="taxonomic scope" value="Eukaryota"/>
</dbReference>
<dbReference type="PRINTS" id="PR00463">
    <property type="entry name" value="EP450I"/>
</dbReference>
<evidence type="ECO:0000256" key="9">
    <source>
        <dbReference type="SAM" id="Phobius"/>
    </source>
</evidence>
<dbReference type="EnsemblMetazoa" id="ADAC000387-RA">
    <property type="protein sequence ID" value="ADAC000387-PA"/>
    <property type="gene ID" value="ADAC000387"/>
</dbReference>
<comment type="similarity">
    <text evidence="2 8">Belongs to the cytochrome P450 family.</text>
</comment>
<dbReference type="STRING" id="43151.W5JX32"/>
<dbReference type="VEuPathDB" id="VectorBase:ADAR2_004180"/>
<evidence type="ECO:0000256" key="1">
    <source>
        <dbReference type="ARBA" id="ARBA00001971"/>
    </source>
</evidence>
<dbReference type="VEuPathDB" id="VectorBase:ADAC000387"/>
<evidence type="ECO:0000313" key="12">
    <source>
        <dbReference type="Proteomes" id="UP000000673"/>
    </source>
</evidence>
<feature type="binding site" description="axial binding residue" evidence="7">
    <location>
        <position position="596"/>
    </location>
    <ligand>
        <name>heme</name>
        <dbReference type="ChEBI" id="CHEBI:30413"/>
    </ligand>
    <ligandPart>
        <name>Fe</name>
        <dbReference type="ChEBI" id="CHEBI:18248"/>
    </ligandPart>
</feature>
<keyword evidence="7 8" id="KW-0349">Heme</keyword>
<protein>
    <submittedName>
        <fullName evidence="10">Cytochrome P450, family 307, subfamily A</fullName>
    </submittedName>
</protein>
<evidence type="ECO:0000313" key="10">
    <source>
        <dbReference type="EMBL" id="ETN67789.1"/>
    </source>
</evidence>
<accession>W5JX32</accession>
<evidence type="ECO:0000256" key="2">
    <source>
        <dbReference type="ARBA" id="ARBA00010617"/>
    </source>
</evidence>
<evidence type="ECO:0000256" key="5">
    <source>
        <dbReference type="ARBA" id="ARBA00023004"/>
    </source>
</evidence>
<organism evidence="10">
    <name type="scientific">Anopheles darlingi</name>
    <name type="common">Mosquito</name>
    <dbReference type="NCBI Taxonomy" id="43151"/>
    <lineage>
        <taxon>Eukaryota</taxon>
        <taxon>Metazoa</taxon>
        <taxon>Ecdysozoa</taxon>
        <taxon>Arthropoda</taxon>
        <taxon>Hexapoda</taxon>
        <taxon>Insecta</taxon>
        <taxon>Pterygota</taxon>
        <taxon>Neoptera</taxon>
        <taxon>Endopterygota</taxon>
        <taxon>Diptera</taxon>
        <taxon>Nematocera</taxon>
        <taxon>Culicoidea</taxon>
        <taxon>Culicidae</taxon>
        <taxon>Anophelinae</taxon>
        <taxon>Anopheles</taxon>
    </lineage>
</organism>
<reference evidence="10" key="2">
    <citation type="submission" date="2010-05" db="EMBL/GenBank/DDBJ databases">
        <authorList>
            <person name="Almeida L.G."/>
            <person name="Nicolas M.F."/>
            <person name="Souza R.C."/>
            <person name="Vasconcelos A.T.R."/>
        </authorList>
    </citation>
    <scope>NUCLEOTIDE SEQUENCE</scope>
</reference>
<name>W5JX32_ANODA</name>
<dbReference type="AlphaFoldDB" id="W5JX32"/>
<dbReference type="GO" id="GO:0004497">
    <property type="term" value="F:monooxygenase activity"/>
    <property type="evidence" value="ECO:0007669"/>
    <property type="project" value="UniProtKB-KW"/>
</dbReference>
<dbReference type="Gene3D" id="1.10.630.10">
    <property type="entry name" value="Cytochrome P450"/>
    <property type="match status" value="1"/>
</dbReference>
<keyword evidence="9" id="KW-1133">Transmembrane helix</keyword>
<dbReference type="HOGENOM" id="CLU_001570_22_0_1"/>
<dbReference type="PRINTS" id="PR00385">
    <property type="entry name" value="P450"/>
</dbReference>
<feature type="transmembrane region" description="Helical" evidence="9">
    <location>
        <begin position="27"/>
        <end position="50"/>
    </location>
</feature>